<protein>
    <submittedName>
        <fullName evidence="7">Pyridoxal phosphate-dependent transferase, major region, subdomain 1</fullName>
    </submittedName>
</protein>
<evidence type="ECO:0000313" key="7">
    <source>
        <dbReference type="EMBL" id="KGO63203.1"/>
    </source>
</evidence>
<dbReference type="Pfam" id="PF00155">
    <property type="entry name" value="Aminotran_1_2"/>
    <property type="match status" value="1"/>
</dbReference>
<dbReference type="VEuPathDB" id="FungiDB:PEXP_059280"/>
<dbReference type="AlphaFoldDB" id="A0A0A2KRE5"/>
<reference evidence="7 8" key="1">
    <citation type="journal article" date="2015" name="Mol. Plant Microbe Interact.">
        <title>Genome, transcriptome, and functional analyses of Penicillium expansum provide new insights into secondary metabolism and pathogenicity.</title>
        <authorList>
            <person name="Ballester A.R."/>
            <person name="Marcet-Houben M."/>
            <person name="Levin E."/>
            <person name="Sela N."/>
            <person name="Selma-Lazaro C."/>
            <person name="Carmona L."/>
            <person name="Wisniewski M."/>
            <person name="Droby S."/>
            <person name="Gonzalez-Candelas L."/>
            <person name="Gabaldon T."/>
        </authorList>
    </citation>
    <scope>NUCLEOTIDE SEQUENCE [LARGE SCALE GENOMIC DNA]</scope>
    <source>
        <strain evidence="7 8">MD-8</strain>
    </source>
</reference>
<keyword evidence="4 7" id="KW-0808">Transferase</keyword>
<dbReference type="STRING" id="27334.A0A0A2KRE5"/>
<comment type="similarity">
    <text evidence="2">Belongs to the class-I pyridoxal-phosphate-dependent aminotransferase family.</text>
</comment>
<dbReference type="EMBL" id="JQFZ01000015">
    <property type="protein sequence ID" value="KGO63203.1"/>
    <property type="molecule type" value="Genomic_DNA"/>
</dbReference>
<evidence type="ECO:0000259" key="6">
    <source>
        <dbReference type="Pfam" id="PF00155"/>
    </source>
</evidence>
<evidence type="ECO:0000256" key="2">
    <source>
        <dbReference type="ARBA" id="ARBA00007441"/>
    </source>
</evidence>
<accession>A0A0A2KRE5</accession>
<gene>
    <name evidence="7" type="ORF">PEX2_042170</name>
</gene>
<dbReference type="HOGENOM" id="CLU_017584_0_5_1"/>
<dbReference type="CDD" id="cd00609">
    <property type="entry name" value="AAT_like"/>
    <property type="match status" value="1"/>
</dbReference>
<sequence>MPLSISDIESLRAASTPLPTTISARVSSDSFKSPEAHAKPTSRELKGVFSEESRHFGGSALRQSASTTGNHDLIALGTGRPTADYYPWNSITFNGISPEFGNNVGTNSQTVNKLDDIYNLSTALNYGYSAGSPPLVRFFTEHTEIVHDPPYSDWRLFLSCGSTAAFEVAFRIFCDRGDTLLTEEYTYPGALEAAALIGIKSRGIPMDAQGPIPEELERVLSTWDDLSSQSPKPKAFYTVPSGQNPTGATQSLERKLAIYDIAERHNLIIIEDDPYYFLRLGGDYRPSRTNEPAENGNKAGEGNSSSKFLASLIPSYLSIDRTGRVVRLDSTSKILAPGLRAGWVTASAQIINKFIAYQEVSTIAVSGPSQLMLWKLVEQSWGHEGFFKWLGSLSQRYCERLNILLKACNQYLPKEICSWVSPDYGMFFWIKVDWHKHPLVQQNEQTNIRLQILDVEDRVVKAAFKDGVQVTKGSFFSVNKHDDGLHFRITFAAASEKDLDAGVRIFANALRKEFSLGSC</sequence>
<name>A0A0A2KRE5_PENEN</name>
<dbReference type="GO" id="GO:0047536">
    <property type="term" value="F:2-aminoadipate transaminase activity"/>
    <property type="evidence" value="ECO:0007669"/>
    <property type="project" value="TreeGrafter"/>
</dbReference>
<dbReference type="Gene3D" id="3.40.640.10">
    <property type="entry name" value="Type I PLP-dependent aspartate aminotransferase-like (Major domain)"/>
    <property type="match status" value="1"/>
</dbReference>
<dbReference type="PANTHER" id="PTHR42790:SF21">
    <property type="entry name" value="AROMATIC_AMINOADIPATE AMINOTRANSFERASE 1"/>
    <property type="match status" value="1"/>
</dbReference>
<dbReference type="GeneID" id="27676911"/>
<dbReference type="GO" id="GO:0019878">
    <property type="term" value="P:lysine biosynthetic process via aminoadipic acid"/>
    <property type="evidence" value="ECO:0007669"/>
    <property type="project" value="TreeGrafter"/>
</dbReference>
<proteinExistence type="inferred from homology"/>
<dbReference type="Proteomes" id="UP000030143">
    <property type="component" value="Unassembled WGS sequence"/>
</dbReference>
<organism evidence="7 8">
    <name type="scientific">Penicillium expansum</name>
    <name type="common">Blue mold rot fungus</name>
    <dbReference type="NCBI Taxonomy" id="27334"/>
    <lineage>
        <taxon>Eukaryota</taxon>
        <taxon>Fungi</taxon>
        <taxon>Dikarya</taxon>
        <taxon>Ascomycota</taxon>
        <taxon>Pezizomycotina</taxon>
        <taxon>Eurotiomycetes</taxon>
        <taxon>Eurotiomycetidae</taxon>
        <taxon>Eurotiales</taxon>
        <taxon>Aspergillaceae</taxon>
        <taxon>Penicillium</taxon>
    </lineage>
</organism>
<dbReference type="InterPro" id="IPR050859">
    <property type="entry name" value="Class-I_PLP-dep_aminotransf"/>
</dbReference>
<keyword evidence="3" id="KW-0032">Aminotransferase</keyword>
<dbReference type="GO" id="GO:0008793">
    <property type="term" value="F:aromatic-amino-acid transaminase activity"/>
    <property type="evidence" value="ECO:0007669"/>
    <property type="project" value="TreeGrafter"/>
</dbReference>
<dbReference type="InterPro" id="IPR015421">
    <property type="entry name" value="PyrdxlP-dep_Trfase_major"/>
</dbReference>
<dbReference type="SUPFAM" id="SSF53383">
    <property type="entry name" value="PLP-dependent transferases"/>
    <property type="match status" value="1"/>
</dbReference>
<feature type="domain" description="Aminotransferase class I/classII large" evidence="6">
    <location>
        <begin position="155"/>
        <end position="504"/>
    </location>
</feature>
<evidence type="ECO:0000256" key="1">
    <source>
        <dbReference type="ARBA" id="ARBA00001933"/>
    </source>
</evidence>
<dbReference type="InterPro" id="IPR004839">
    <property type="entry name" value="Aminotransferase_I/II_large"/>
</dbReference>
<evidence type="ECO:0000256" key="3">
    <source>
        <dbReference type="ARBA" id="ARBA00022576"/>
    </source>
</evidence>
<dbReference type="GO" id="GO:0006571">
    <property type="term" value="P:tyrosine biosynthetic process"/>
    <property type="evidence" value="ECO:0007669"/>
    <property type="project" value="TreeGrafter"/>
</dbReference>
<dbReference type="RefSeq" id="XP_016603684.1">
    <property type="nucleotide sequence ID" value="XM_016741492.1"/>
</dbReference>
<dbReference type="PANTHER" id="PTHR42790">
    <property type="entry name" value="AMINOTRANSFERASE"/>
    <property type="match status" value="1"/>
</dbReference>
<comment type="caution">
    <text evidence="7">The sequence shown here is derived from an EMBL/GenBank/DDBJ whole genome shotgun (WGS) entry which is preliminary data.</text>
</comment>
<evidence type="ECO:0000256" key="4">
    <source>
        <dbReference type="ARBA" id="ARBA00022679"/>
    </source>
</evidence>
<evidence type="ECO:0000313" key="8">
    <source>
        <dbReference type="Proteomes" id="UP000030143"/>
    </source>
</evidence>
<dbReference type="GO" id="GO:0009074">
    <property type="term" value="P:aromatic amino acid family catabolic process"/>
    <property type="evidence" value="ECO:0007669"/>
    <property type="project" value="TreeGrafter"/>
</dbReference>
<dbReference type="GO" id="GO:0030170">
    <property type="term" value="F:pyridoxal phosphate binding"/>
    <property type="evidence" value="ECO:0007669"/>
    <property type="project" value="InterPro"/>
</dbReference>
<keyword evidence="5" id="KW-0663">Pyridoxal phosphate</keyword>
<comment type="cofactor">
    <cofactor evidence="1">
        <name>pyridoxal 5'-phosphate</name>
        <dbReference type="ChEBI" id="CHEBI:597326"/>
    </cofactor>
</comment>
<evidence type="ECO:0000256" key="5">
    <source>
        <dbReference type="ARBA" id="ARBA00022898"/>
    </source>
</evidence>
<dbReference type="InterPro" id="IPR015424">
    <property type="entry name" value="PyrdxlP-dep_Trfase"/>
</dbReference>
<keyword evidence="8" id="KW-1185">Reference proteome</keyword>